<reference evidence="1" key="1">
    <citation type="submission" date="2019-08" db="EMBL/GenBank/DDBJ databases">
        <authorList>
            <person name="Kucharzyk K."/>
            <person name="Murdoch R.W."/>
            <person name="Higgins S."/>
            <person name="Loffler F."/>
        </authorList>
    </citation>
    <scope>NUCLEOTIDE SEQUENCE</scope>
</reference>
<proteinExistence type="predicted"/>
<accession>A0A645F2Q6</accession>
<protein>
    <submittedName>
        <fullName evidence="1">Uncharacterized protein</fullName>
    </submittedName>
</protein>
<name>A0A645F2Q6_9ZZZZ</name>
<organism evidence="1">
    <name type="scientific">bioreactor metagenome</name>
    <dbReference type="NCBI Taxonomy" id="1076179"/>
    <lineage>
        <taxon>unclassified sequences</taxon>
        <taxon>metagenomes</taxon>
        <taxon>ecological metagenomes</taxon>
    </lineage>
</organism>
<gene>
    <name evidence="1" type="ORF">SDC9_154970</name>
</gene>
<dbReference type="AlphaFoldDB" id="A0A645F2Q6"/>
<evidence type="ECO:0000313" key="1">
    <source>
        <dbReference type="EMBL" id="MPN07699.1"/>
    </source>
</evidence>
<comment type="caution">
    <text evidence="1">The sequence shown here is derived from an EMBL/GenBank/DDBJ whole genome shotgun (WGS) entry which is preliminary data.</text>
</comment>
<sequence>MNFCGALHGVLRSVDEVGDQDVAGLFFQGGRHDQKVGHQAQRAPFAVLVADHHRAGGDVGVEGEFVRDLVAHGLSRDVVVGGKKRLAVVALRRKPGRQQRIDQLVGVHSCGLAEHLDRGIIQADLVVLDRVAGHADRQLEVLVLDAVIRAGQVLDFAVADPLAHTGDVAQPRIGFDVGRAGHDRRDALIGGLLPLERFRKQGVEGDVDTSQSLGIDNHD</sequence>
<dbReference type="EMBL" id="VSSQ01053703">
    <property type="protein sequence ID" value="MPN07699.1"/>
    <property type="molecule type" value="Genomic_DNA"/>
</dbReference>